<evidence type="ECO:0000313" key="1">
    <source>
        <dbReference type="EMBL" id="AEK08250.1"/>
    </source>
</evidence>
<gene>
    <name evidence="1" type="primary">197</name>
    <name evidence="1" type="ORF">PBI_BAKA_197</name>
</gene>
<sequence length="52" mass="6235">MNTIAMLWHDLVLRHGDAWVELNFSKASRRFGTVIECPCGKRWLSRMPWFRD</sequence>
<proteinExistence type="predicted"/>
<organism evidence="1 2">
    <name type="scientific">Mycobacterium phage Baka</name>
    <dbReference type="NCBI Taxonomy" id="2902882"/>
    <lineage>
        <taxon>Viruses</taxon>
        <taxon>Duplodnaviria</taxon>
        <taxon>Heunggongvirae</taxon>
        <taxon>Uroviricota</taxon>
        <taxon>Caudoviricetes</taxon>
        <taxon>Omegavirus</taxon>
        <taxon>Omegavirus baka</taxon>
    </lineage>
</organism>
<evidence type="ECO:0000313" key="2">
    <source>
        <dbReference type="Proteomes" id="UP000008404"/>
    </source>
</evidence>
<protein>
    <submittedName>
        <fullName evidence="1">Uncharacterized protein</fullName>
    </submittedName>
</protein>
<name>G1D0F4_9CAUD</name>
<dbReference type="Proteomes" id="UP000008404">
    <property type="component" value="Segment"/>
</dbReference>
<dbReference type="RefSeq" id="YP_009636367.1">
    <property type="nucleotide sequence ID" value="NC_042316.1"/>
</dbReference>
<accession>G1D0F4</accession>
<dbReference type="EMBL" id="JF937090">
    <property type="protein sequence ID" value="AEK08250.1"/>
    <property type="molecule type" value="Genomic_DNA"/>
</dbReference>
<dbReference type="GeneID" id="40233104"/>
<dbReference type="KEGG" id="vg:40233104"/>
<keyword evidence="2" id="KW-1185">Reference proteome</keyword>
<reference evidence="1 2" key="1">
    <citation type="journal article" date="2012" name="J. Virol.">
        <title>Complete Genome Sequences of 138 Mycobacteriophages.</title>
        <authorList>
            <consortium name="the Science Education Alliance Phage Hunters Advancing Genomics and Evolutionary Science Program"/>
            <consortium name="the KwaZulu-Natal Research Institute for Tuberculosis and HIV Mycobacterial Genetics Course Students"/>
            <consortium name="the Phage Hunters Integrating Research and Education Program"/>
            <person name="Hatfull G.F."/>
        </authorList>
    </citation>
    <scope>NUCLEOTIDE SEQUENCE [LARGE SCALE GENOMIC DNA]</scope>
    <source>
        <strain evidence="1">Baka</strain>
    </source>
</reference>